<feature type="compositionally biased region" description="Basic and acidic residues" evidence="1">
    <location>
        <begin position="562"/>
        <end position="571"/>
    </location>
</feature>
<comment type="caution">
    <text evidence="4">The sequence shown here is derived from an EMBL/GenBank/DDBJ whole genome shotgun (WGS) entry which is preliminary data.</text>
</comment>
<gene>
    <name evidence="4" type="ORF">EKO27_g10909</name>
</gene>
<name>A0A439CPY2_9PEZI</name>
<proteinExistence type="predicted"/>
<dbReference type="Proteomes" id="UP000286045">
    <property type="component" value="Unassembled WGS sequence"/>
</dbReference>
<dbReference type="STRING" id="363999.A0A439CPY2"/>
<keyword evidence="2" id="KW-0472">Membrane</keyword>
<sequence>MDVQDDLFDTKVAGVNKATAAIDHAVILCLADYSTTPQTRHVILAVYVSLVLYNAMNDVRWSIIQSLSLVVLWACFYSNGDFSLMSLYGTYLITKMTLMTFGNASLWVTIPGVRFDARSIVLGNFELAAYVLSWAGLSLTGWILKYFTRPFQRVPAVGQAIIATILVQIMVIGIDKTSSSTRQRARQSQNLNDQRRVSDDEIDENTLLMYARGGELSSGKTIRLVRLLPRSDGEETRCEMVDRDLEKVFGDYEAISYTWGNAKEQAIIQMDGRLVRVPRKVFEMLRALRHAGRPRMLWIDNLCINQADTNEKSHQITLMRHIYYRAITVIIWLDPSPDTTVAIDLLVEIASSRGLTGVQGSFLYGQRDQQQRLLALARLIENDYFNRLWVVQEIASARNLQVLCGAQSIQWEDLSFVLRFMGNPDMLRSLQRTEEMGVVACNQDSLRHATTLIATKASISRGISSSLAFVLCNYRSLKCKDPRDKVYGLLGLVRNIDHPLIRPDYNKSEIQVYKDVAKYVFTVEKTSRKLLALPFAGVGHCRRLQELPSWVPDWASNARRKHTEDEDKTQVDGRPSPNQSNFSYHIQPWSNYGNITDIMKPDQADFRPTGLTFGYQAALDTEADIKLVGDDVLGIRGFVVDEIQSLTSVFDIPFDETMRISHTIMTLAMLAWFEEAETLAFNVPSPYPTGQSIEDVVWRTMIGDRLLEADDSQVVRPAPSDYGLIYQDYKQAAIGLRRACSIMNMETVSEMRDIWYEMFVQIIGGGSVFKILVEVLCGRSGHTNVWRLITTGTKFANDGTLRPHFPRVCGDAEFWAGRFEELCENEETKELVATLVELFGVFLPEHSSDNSPKEARRDHFDDGGRDNNAEAADTTLEQKLAGMARLGPAISRFSEGLRISFERRLCMTKKGYVGLVPPLTHVGDLVTIFHGGDAPYLVRPETRLETQPVVEGEVGIIHGRLVGECYMHGMMDGEMVGLKETSLWFHLT</sequence>
<dbReference type="InterPro" id="IPR052895">
    <property type="entry name" value="HetReg/Transcr_Mod"/>
</dbReference>
<feature type="region of interest" description="Disordered" evidence="1">
    <location>
        <begin position="561"/>
        <end position="581"/>
    </location>
</feature>
<keyword evidence="2" id="KW-0812">Transmembrane</keyword>
<feature type="domain" description="Heterokaryon incompatibility" evidence="3">
    <location>
        <begin position="252"/>
        <end position="393"/>
    </location>
</feature>
<evidence type="ECO:0000256" key="2">
    <source>
        <dbReference type="SAM" id="Phobius"/>
    </source>
</evidence>
<evidence type="ECO:0000256" key="1">
    <source>
        <dbReference type="SAM" id="MobiDB-lite"/>
    </source>
</evidence>
<evidence type="ECO:0000259" key="3">
    <source>
        <dbReference type="Pfam" id="PF06985"/>
    </source>
</evidence>
<dbReference type="InterPro" id="IPR010730">
    <property type="entry name" value="HET"/>
</dbReference>
<feature type="transmembrane region" description="Helical" evidence="2">
    <location>
        <begin position="127"/>
        <end position="144"/>
    </location>
</feature>
<dbReference type="Pfam" id="PF26639">
    <property type="entry name" value="Het-6_barrel"/>
    <property type="match status" value="1"/>
</dbReference>
<accession>A0A439CPY2</accession>
<feature type="transmembrane region" description="Helical" evidence="2">
    <location>
        <begin position="88"/>
        <end position="107"/>
    </location>
</feature>
<feature type="compositionally biased region" description="Basic and acidic residues" evidence="1">
    <location>
        <begin position="847"/>
        <end position="868"/>
    </location>
</feature>
<dbReference type="PANTHER" id="PTHR24148">
    <property type="entry name" value="ANKYRIN REPEAT DOMAIN-CONTAINING PROTEIN 39 HOMOLOG-RELATED"/>
    <property type="match status" value="1"/>
</dbReference>
<evidence type="ECO:0000313" key="5">
    <source>
        <dbReference type="Proteomes" id="UP000286045"/>
    </source>
</evidence>
<keyword evidence="2" id="KW-1133">Transmembrane helix</keyword>
<protein>
    <recommendedName>
        <fullName evidence="3">Heterokaryon incompatibility domain-containing protein</fullName>
    </recommendedName>
</protein>
<reference evidence="4 5" key="1">
    <citation type="submission" date="2018-12" db="EMBL/GenBank/DDBJ databases">
        <title>Draft genome sequence of Xylaria grammica IHI A82.</title>
        <authorList>
            <person name="Buettner E."/>
            <person name="Kellner H."/>
        </authorList>
    </citation>
    <scope>NUCLEOTIDE SEQUENCE [LARGE SCALE GENOMIC DNA]</scope>
    <source>
        <strain evidence="4 5">IHI A82</strain>
    </source>
</reference>
<dbReference type="AlphaFoldDB" id="A0A439CPY2"/>
<organism evidence="4 5">
    <name type="scientific">Xylaria grammica</name>
    <dbReference type="NCBI Taxonomy" id="363999"/>
    <lineage>
        <taxon>Eukaryota</taxon>
        <taxon>Fungi</taxon>
        <taxon>Dikarya</taxon>
        <taxon>Ascomycota</taxon>
        <taxon>Pezizomycotina</taxon>
        <taxon>Sordariomycetes</taxon>
        <taxon>Xylariomycetidae</taxon>
        <taxon>Xylariales</taxon>
        <taxon>Xylariaceae</taxon>
        <taxon>Xylaria</taxon>
    </lineage>
</organism>
<keyword evidence="5" id="KW-1185">Reference proteome</keyword>
<evidence type="ECO:0000313" key="4">
    <source>
        <dbReference type="EMBL" id="RWA04200.1"/>
    </source>
</evidence>
<dbReference type="PANTHER" id="PTHR24148:SF64">
    <property type="entry name" value="HETEROKARYON INCOMPATIBILITY DOMAIN-CONTAINING PROTEIN"/>
    <property type="match status" value="1"/>
</dbReference>
<dbReference type="EMBL" id="RYZI01000612">
    <property type="protein sequence ID" value="RWA04200.1"/>
    <property type="molecule type" value="Genomic_DNA"/>
</dbReference>
<dbReference type="Pfam" id="PF06985">
    <property type="entry name" value="HET"/>
    <property type="match status" value="1"/>
</dbReference>
<feature type="region of interest" description="Disordered" evidence="1">
    <location>
        <begin position="847"/>
        <end position="869"/>
    </location>
</feature>